<dbReference type="Pfam" id="PF00440">
    <property type="entry name" value="TetR_N"/>
    <property type="match status" value="1"/>
</dbReference>
<dbReference type="SUPFAM" id="SSF46689">
    <property type="entry name" value="Homeodomain-like"/>
    <property type="match status" value="1"/>
</dbReference>
<dbReference type="RefSeq" id="WP_084747283.1">
    <property type="nucleotide sequence ID" value="NZ_CP020563.1"/>
</dbReference>
<dbReference type="SUPFAM" id="SSF48498">
    <property type="entry name" value="Tetracyclin repressor-like, C-terminal domain"/>
    <property type="match status" value="1"/>
</dbReference>
<dbReference type="PRINTS" id="PR00455">
    <property type="entry name" value="HTHTETR"/>
</dbReference>
<dbReference type="Proteomes" id="UP000192251">
    <property type="component" value="Chromosome"/>
</dbReference>
<keyword evidence="2 4" id="KW-0238">DNA-binding</keyword>
<name>A0ABC8BT09_9ACTN</name>
<evidence type="ECO:0000313" key="6">
    <source>
        <dbReference type="EMBL" id="ARF73494.1"/>
    </source>
</evidence>
<reference evidence="6 7" key="1">
    <citation type="submission" date="2017-04" db="EMBL/GenBank/DDBJ databases">
        <title>The complete genome sequence of Streptomyces albolongus YIM 101047, the producer of novel bafilomycins and novel odoriferous sesquiterpenoids.</title>
        <authorList>
            <person name="Yin M."/>
            <person name="Jiang Y."/>
        </authorList>
    </citation>
    <scope>NUCLEOTIDE SEQUENCE [LARGE SCALE GENOMIC DNA]</scope>
    <source>
        <strain evidence="6 7">YIM 101047</strain>
    </source>
</reference>
<dbReference type="EMBL" id="CP020563">
    <property type="protein sequence ID" value="ARF73494.1"/>
    <property type="molecule type" value="Genomic_DNA"/>
</dbReference>
<protein>
    <submittedName>
        <fullName evidence="6">TetR family transcriptional regulator</fullName>
    </submittedName>
</protein>
<evidence type="ECO:0000256" key="2">
    <source>
        <dbReference type="ARBA" id="ARBA00023125"/>
    </source>
</evidence>
<keyword evidence="1" id="KW-0805">Transcription regulation</keyword>
<organism evidence="6 7">
    <name type="scientific">Kitasatospora albolonga</name>
    <dbReference type="NCBI Taxonomy" id="68173"/>
    <lineage>
        <taxon>Bacteria</taxon>
        <taxon>Bacillati</taxon>
        <taxon>Actinomycetota</taxon>
        <taxon>Actinomycetes</taxon>
        <taxon>Kitasatosporales</taxon>
        <taxon>Streptomycetaceae</taxon>
        <taxon>Kitasatospora</taxon>
    </lineage>
</organism>
<evidence type="ECO:0000259" key="5">
    <source>
        <dbReference type="PROSITE" id="PS50977"/>
    </source>
</evidence>
<keyword evidence="3" id="KW-0804">Transcription</keyword>
<dbReference type="InterPro" id="IPR036271">
    <property type="entry name" value="Tet_transcr_reg_TetR-rel_C_sf"/>
</dbReference>
<evidence type="ECO:0000313" key="7">
    <source>
        <dbReference type="Proteomes" id="UP000192251"/>
    </source>
</evidence>
<dbReference type="GO" id="GO:0006355">
    <property type="term" value="P:regulation of DNA-templated transcription"/>
    <property type="evidence" value="ECO:0007669"/>
    <property type="project" value="UniProtKB-ARBA"/>
</dbReference>
<dbReference type="Gene3D" id="1.10.357.10">
    <property type="entry name" value="Tetracycline Repressor, domain 2"/>
    <property type="match status" value="1"/>
</dbReference>
<evidence type="ECO:0000256" key="1">
    <source>
        <dbReference type="ARBA" id="ARBA00023015"/>
    </source>
</evidence>
<sequence length="199" mass="21490">MQERAARTRRTVLAAAAVEFAERGYDGVSLQRVARRAATSVGALTFHFRNKSALADEVRTTGRARFRRCLEELEQRAPAADPLRDLRTLIGALARLAHEDPFVRAVRRLEADPPEDAPPLAELWLPPLRRLLDRAHSTRRLRPGVAPEDAVALLAHLAEGAMAARGTPPDAAPGAVAAGDAVWGVVLHGLAADRGDRGD</sequence>
<dbReference type="InterPro" id="IPR009057">
    <property type="entry name" value="Homeodomain-like_sf"/>
</dbReference>
<accession>A0ABC8BT09</accession>
<proteinExistence type="predicted"/>
<feature type="DNA-binding region" description="H-T-H motif" evidence="4">
    <location>
        <begin position="29"/>
        <end position="48"/>
    </location>
</feature>
<dbReference type="AlphaFoldDB" id="A0ABC8BT09"/>
<dbReference type="PROSITE" id="PS50977">
    <property type="entry name" value="HTH_TETR_2"/>
    <property type="match status" value="1"/>
</dbReference>
<evidence type="ECO:0000256" key="3">
    <source>
        <dbReference type="ARBA" id="ARBA00023163"/>
    </source>
</evidence>
<keyword evidence="7" id="KW-1185">Reference proteome</keyword>
<dbReference type="PANTHER" id="PTHR30055:SF234">
    <property type="entry name" value="HTH-TYPE TRANSCRIPTIONAL REGULATOR BETI"/>
    <property type="match status" value="1"/>
</dbReference>
<dbReference type="InterPro" id="IPR001647">
    <property type="entry name" value="HTH_TetR"/>
</dbReference>
<gene>
    <name evidence="6" type="ORF">B7C62_15405</name>
</gene>
<dbReference type="PANTHER" id="PTHR30055">
    <property type="entry name" value="HTH-TYPE TRANSCRIPTIONAL REGULATOR RUTR"/>
    <property type="match status" value="1"/>
</dbReference>
<evidence type="ECO:0000256" key="4">
    <source>
        <dbReference type="PROSITE-ProRule" id="PRU00335"/>
    </source>
</evidence>
<feature type="domain" description="HTH tetR-type" evidence="5">
    <location>
        <begin position="6"/>
        <end position="66"/>
    </location>
</feature>
<dbReference type="GO" id="GO:0003677">
    <property type="term" value="F:DNA binding"/>
    <property type="evidence" value="ECO:0007669"/>
    <property type="project" value="UniProtKB-UniRule"/>
</dbReference>
<dbReference type="KEGG" id="kab:B7C62_15405"/>
<dbReference type="InterPro" id="IPR050109">
    <property type="entry name" value="HTH-type_TetR-like_transc_reg"/>
</dbReference>